<dbReference type="RefSeq" id="WP_024749144.1">
    <property type="nucleotide sequence ID" value="NZ_CP006696.1"/>
</dbReference>
<dbReference type="PATRIC" id="fig|155920.8.peg.1386"/>
<feature type="region of interest" description="Disordered" evidence="1">
    <location>
        <begin position="1"/>
        <end position="22"/>
    </location>
</feature>
<organism evidence="2 3">
    <name type="scientific">Xylella fastidiosa subsp. sandyi Ann-1</name>
    <dbReference type="NCBI Taxonomy" id="155920"/>
    <lineage>
        <taxon>Bacteria</taxon>
        <taxon>Pseudomonadati</taxon>
        <taxon>Pseudomonadota</taxon>
        <taxon>Gammaproteobacteria</taxon>
        <taxon>Lysobacterales</taxon>
        <taxon>Lysobacteraceae</taxon>
        <taxon>Xylella</taxon>
    </lineage>
</organism>
<sequence>MLQNPPKLDSHYSTDQDGMKTTAQPMLLSQNARATTHVSVNTIAVLVKETNQWPSLHIIGQ</sequence>
<accession>A0A060H6F7</accession>
<dbReference type="AlphaFoldDB" id="A0A060H6F7"/>
<dbReference type="HOGENOM" id="CLU_2921797_0_0_6"/>
<dbReference type="EMBL" id="CP006696">
    <property type="protein sequence ID" value="AIC11188.1"/>
    <property type="molecule type" value="Genomic_DNA"/>
</dbReference>
<protein>
    <submittedName>
        <fullName evidence="2">Uncharacterized protein</fullName>
    </submittedName>
</protein>
<reference evidence="2 3" key="1">
    <citation type="submission" date="2013-08" db="EMBL/GenBank/DDBJ databases">
        <authorList>
            <person name="Stouthamer R."/>
            <person name="Nunney L."/>
        </authorList>
    </citation>
    <scope>NUCLEOTIDE SEQUENCE [LARGE SCALE GENOMIC DNA]</scope>
    <source>
        <strain evidence="3">ann-1</strain>
    </source>
</reference>
<dbReference type="Proteomes" id="UP000027215">
    <property type="component" value="Chromosome"/>
</dbReference>
<dbReference type="KEGG" id="xfs:D934_05915"/>
<evidence type="ECO:0000313" key="2">
    <source>
        <dbReference type="EMBL" id="AIC11188.1"/>
    </source>
</evidence>
<gene>
    <name evidence="2" type="ORF">D934_05915</name>
</gene>
<name>A0A060H6F7_XYLFS</name>
<proteinExistence type="predicted"/>
<evidence type="ECO:0000256" key="1">
    <source>
        <dbReference type="SAM" id="MobiDB-lite"/>
    </source>
</evidence>
<evidence type="ECO:0000313" key="3">
    <source>
        <dbReference type="Proteomes" id="UP000027215"/>
    </source>
</evidence>
<feature type="compositionally biased region" description="Basic and acidic residues" evidence="1">
    <location>
        <begin position="8"/>
        <end position="18"/>
    </location>
</feature>